<evidence type="ECO:0000313" key="5">
    <source>
        <dbReference type="Proteomes" id="UP000708208"/>
    </source>
</evidence>
<dbReference type="PROSITE" id="PS50237">
    <property type="entry name" value="HECT"/>
    <property type="match status" value="1"/>
</dbReference>
<feature type="domain" description="HECT" evidence="3">
    <location>
        <begin position="391"/>
        <end position="716"/>
    </location>
</feature>
<dbReference type="InterPro" id="IPR000569">
    <property type="entry name" value="HECT_dom"/>
</dbReference>
<evidence type="ECO:0000313" key="4">
    <source>
        <dbReference type="EMBL" id="CAG7829231.1"/>
    </source>
</evidence>
<keyword evidence="5" id="KW-1185">Reference proteome</keyword>
<comment type="caution">
    <text evidence="4">The sequence shown here is derived from an EMBL/GenBank/DDBJ whole genome shotgun (WGS) entry which is preliminary data.</text>
</comment>
<proteinExistence type="predicted"/>
<sequence length="716" mass="80025">MERTNIVHGNFGAISPEIMRSTIEACVQFLQTNGMNATQSNASSLPGGQTISPGGNSSMPNGMPFTMDSQSVNVTQSNTSGFPGGQTISTGGNCTMPYGMQLTMDSQNYMRNVPQYNSGRATNPVGRSSSSQFATNRGVEISNIESRSNGNRLMGHSSMRALRNRIDSSRNNAFRRQPVQLIIQKPLECICLGCPSDVTTPDIFYLRELNKQNLGNTVMYFESNASAEQMEHKIRSAFTQLTSVEFTVMKAAHGGGVRRGLIEVDSRNRIPDMASILLMKLKKIYVVPSRKIFVEEDEDVSDNMIVMDLSGDISGDESFNAAVIEVNVAHHESSVNTANSLPLQILGMQPSAETVAKWRSFREVLIVQGSQRVDVKREELLSSSFQCLKEHEFDPFKIPYVSYEGEIGIDLGGPRREWLYDLEKLILHSQFNNHVLFDGPRNHKLPAGDAVMLRLGVFPAIGKFVLLNCIHGRLGMRGLGRSAVNYFISDDSDDLILNYLDESDLSDEAKSALDTLKSIKDRKETSQEERDELTHLASVAGCFLARGITPDNAEETKNILTQYDIIEKRRRQLDSIKRVLEKSGLSEFLRKNPDCLPLAFPEDDFFLIQVDSLIAKIRVSTTDVNNNEVATNVNDWMKEFIEIHREDADILRKLLRVWTGSGDMPEDNVYLEVTPGSRFLFHTCSSELEVPMILSKQQFNDMLTESLLKTTGFEFI</sequence>
<protein>
    <recommendedName>
        <fullName evidence="3">HECT domain-containing protein</fullName>
    </recommendedName>
</protein>
<feature type="active site" description="Glycyl thioester intermediate" evidence="1">
    <location>
        <position position="684"/>
    </location>
</feature>
<dbReference type="EMBL" id="CAJVCH010550615">
    <property type="protein sequence ID" value="CAG7829231.1"/>
    <property type="molecule type" value="Genomic_DNA"/>
</dbReference>
<evidence type="ECO:0000256" key="1">
    <source>
        <dbReference type="PROSITE-ProRule" id="PRU00104"/>
    </source>
</evidence>
<reference evidence="4" key="1">
    <citation type="submission" date="2021-06" db="EMBL/GenBank/DDBJ databases">
        <authorList>
            <person name="Hodson N. C."/>
            <person name="Mongue J. A."/>
            <person name="Jaron S. K."/>
        </authorList>
    </citation>
    <scope>NUCLEOTIDE SEQUENCE</scope>
</reference>
<accession>A0A8J2Q0V1</accession>
<gene>
    <name evidence="4" type="ORF">AFUS01_LOCUS39105</name>
</gene>
<dbReference type="OrthoDB" id="5964629at2759"/>
<feature type="coiled-coil region" evidence="2">
    <location>
        <begin position="509"/>
        <end position="536"/>
    </location>
</feature>
<dbReference type="GO" id="GO:0004842">
    <property type="term" value="F:ubiquitin-protein transferase activity"/>
    <property type="evidence" value="ECO:0007669"/>
    <property type="project" value="InterPro"/>
</dbReference>
<evidence type="ECO:0000259" key="3">
    <source>
        <dbReference type="PROSITE" id="PS50237"/>
    </source>
</evidence>
<dbReference type="Proteomes" id="UP000708208">
    <property type="component" value="Unassembled WGS sequence"/>
</dbReference>
<dbReference type="SMART" id="SM00119">
    <property type="entry name" value="HECTc"/>
    <property type="match status" value="1"/>
</dbReference>
<organism evidence="4 5">
    <name type="scientific">Allacma fusca</name>
    <dbReference type="NCBI Taxonomy" id="39272"/>
    <lineage>
        <taxon>Eukaryota</taxon>
        <taxon>Metazoa</taxon>
        <taxon>Ecdysozoa</taxon>
        <taxon>Arthropoda</taxon>
        <taxon>Hexapoda</taxon>
        <taxon>Collembola</taxon>
        <taxon>Symphypleona</taxon>
        <taxon>Sminthuridae</taxon>
        <taxon>Allacma</taxon>
    </lineage>
</organism>
<evidence type="ECO:0000256" key="2">
    <source>
        <dbReference type="SAM" id="Coils"/>
    </source>
</evidence>
<dbReference type="AlphaFoldDB" id="A0A8J2Q0V1"/>
<keyword evidence="2" id="KW-0175">Coiled coil</keyword>
<name>A0A8J2Q0V1_9HEXA</name>
<keyword evidence="1" id="KW-0833">Ubl conjugation pathway</keyword>